<feature type="transmembrane region" description="Helical" evidence="1">
    <location>
        <begin position="7"/>
        <end position="23"/>
    </location>
</feature>
<proteinExistence type="predicted"/>
<keyword evidence="3" id="KW-1185">Reference proteome</keyword>
<keyword evidence="1" id="KW-0472">Membrane</keyword>
<gene>
    <name evidence="2" type="ORF">DB895_09465</name>
</gene>
<keyword evidence="1" id="KW-0812">Transmembrane</keyword>
<accession>A0A2U1JHV7</accession>
<evidence type="ECO:0000256" key="1">
    <source>
        <dbReference type="SAM" id="Phobius"/>
    </source>
</evidence>
<feature type="transmembrane region" description="Helical" evidence="1">
    <location>
        <begin position="29"/>
        <end position="46"/>
    </location>
</feature>
<sequence>MFKKNRFTYFLIIILVIILGILSRKINGFPSFVGDALYAVMVYFGIRFLSINLTYIKTVLLALLFCYCIEFFQLYRAEWIVAVRRTPLGHYALGQGFLWSDLGYYLLGVTVAYSIDFLKNKLSHPLNSSILLLLPNQIEKKCQPQKKITKESLPNH</sequence>
<reference evidence="2 3" key="1">
    <citation type="submission" date="2018-04" db="EMBL/GenBank/DDBJ databases">
        <title>Flavobacterium sp. nov., isolated from glacier ice.</title>
        <authorList>
            <person name="Liu Q."/>
            <person name="Xin Y.-H."/>
        </authorList>
    </citation>
    <scope>NUCLEOTIDE SEQUENCE [LARGE SCALE GENOMIC DNA]</scope>
    <source>
        <strain evidence="2 3">RB1R5</strain>
    </source>
</reference>
<dbReference type="AlphaFoldDB" id="A0A2U1JHV7"/>
<dbReference type="RefSeq" id="WP_116725123.1">
    <property type="nucleotide sequence ID" value="NZ_QCZI01000011.1"/>
</dbReference>
<dbReference type="Pfam" id="PF10990">
    <property type="entry name" value="DUF2809"/>
    <property type="match status" value="1"/>
</dbReference>
<feature type="transmembrane region" description="Helical" evidence="1">
    <location>
        <begin position="58"/>
        <end position="77"/>
    </location>
</feature>
<evidence type="ECO:0000313" key="2">
    <source>
        <dbReference type="EMBL" id="PWA04707.1"/>
    </source>
</evidence>
<evidence type="ECO:0000313" key="3">
    <source>
        <dbReference type="Proteomes" id="UP000245449"/>
    </source>
</evidence>
<dbReference type="EMBL" id="QCZI01000011">
    <property type="protein sequence ID" value="PWA04707.1"/>
    <property type="molecule type" value="Genomic_DNA"/>
</dbReference>
<protein>
    <submittedName>
        <fullName evidence="2">DUF2809 domain-containing protein</fullName>
    </submittedName>
</protein>
<name>A0A2U1JHV7_9FLAO</name>
<dbReference type="OrthoDB" id="5360192at2"/>
<feature type="transmembrane region" description="Helical" evidence="1">
    <location>
        <begin position="97"/>
        <end position="118"/>
    </location>
</feature>
<organism evidence="2 3">
    <name type="scientific">Flavobacterium psychrotolerans</name>
    <dbReference type="NCBI Taxonomy" id="2169410"/>
    <lineage>
        <taxon>Bacteria</taxon>
        <taxon>Pseudomonadati</taxon>
        <taxon>Bacteroidota</taxon>
        <taxon>Flavobacteriia</taxon>
        <taxon>Flavobacteriales</taxon>
        <taxon>Flavobacteriaceae</taxon>
        <taxon>Flavobacterium</taxon>
    </lineage>
</organism>
<keyword evidence="1" id="KW-1133">Transmembrane helix</keyword>
<dbReference type="Proteomes" id="UP000245449">
    <property type="component" value="Unassembled WGS sequence"/>
</dbReference>
<dbReference type="InterPro" id="IPR021257">
    <property type="entry name" value="DUF2809"/>
</dbReference>
<comment type="caution">
    <text evidence="2">The sequence shown here is derived from an EMBL/GenBank/DDBJ whole genome shotgun (WGS) entry which is preliminary data.</text>
</comment>